<dbReference type="AlphaFoldDB" id="U5DAW9"/>
<dbReference type="RefSeq" id="WP_022606452.1">
    <property type="nucleotide sequence ID" value="NZ_ASSJ01000042.1"/>
</dbReference>
<evidence type="ECO:0000313" key="1">
    <source>
        <dbReference type="EMBL" id="ERN41693.1"/>
    </source>
</evidence>
<proteinExistence type="predicted"/>
<dbReference type="InParanoid" id="U5DAW9"/>
<protein>
    <submittedName>
        <fullName evidence="1">Uncharacterized protein</fullName>
    </submittedName>
</protein>
<name>U5DAW9_9CHRO</name>
<organism evidence="1 2">
    <name type="scientific">Rubidibacter lacunae KORDI 51-2</name>
    <dbReference type="NCBI Taxonomy" id="582515"/>
    <lineage>
        <taxon>Bacteria</taxon>
        <taxon>Bacillati</taxon>
        <taxon>Cyanobacteriota</taxon>
        <taxon>Cyanophyceae</taxon>
        <taxon>Oscillatoriophycideae</taxon>
        <taxon>Chroococcales</taxon>
        <taxon>Aphanothecaceae</taxon>
        <taxon>Rubidibacter</taxon>
    </lineage>
</organism>
<dbReference type="Proteomes" id="UP000016960">
    <property type="component" value="Unassembled WGS sequence"/>
</dbReference>
<sequence>MDLDLAFPVKSATIAQTIAHQGFQGLCDTQQAGAIEIAQLDNKAFERFQDLPILLAKK</sequence>
<evidence type="ECO:0000313" key="2">
    <source>
        <dbReference type="Proteomes" id="UP000016960"/>
    </source>
</evidence>
<gene>
    <name evidence="1" type="ORF">KR51_00016850</name>
</gene>
<dbReference type="EMBL" id="ASSJ01000042">
    <property type="protein sequence ID" value="ERN41693.1"/>
    <property type="molecule type" value="Genomic_DNA"/>
</dbReference>
<reference evidence="1 2" key="1">
    <citation type="submission" date="2013-05" db="EMBL/GenBank/DDBJ databases">
        <title>Draft genome sequence of Rubidibacter lacunae KORDI 51-2.</title>
        <authorList>
            <person name="Choi D.H."/>
            <person name="Noh J.H."/>
            <person name="Kwon K.-K."/>
            <person name="Lee J.-H."/>
            <person name="Ryu J.-Y."/>
        </authorList>
    </citation>
    <scope>NUCLEOTIDE SEQUENCE [LARGE SCALE GENOMIC DNA]</scope>
    <source>
        <strain evidence="1 2">KORDI 51-2</strain>
    </source>
</reference>
<keyword evidence="2" id="KW-1185">Reference proteome</keyword>
<accession>U5DAW9</accession>
<comment type="caution">
    <text evidence="1">The sequence shown here is derived from an EMBL/GenBank/DDBJ whole genome shotgun (WGS) entry which is preliminary data.</text>
</comment>